<feature type="transmembrane region" description="Helical" evidence="8">
    <location>
        <begin position="63"/>
        <end position="83"/>
    </location>
</feature>
<evidence type="ECO:0000313" key="10">
    <source>
        <dbReference type="Proteomes" id="UP000035720"/>
    </source>
</evidence>
<feature type="transmembrane region" description="Helical" evidence="8">
    <location>
        <begin position="277"/>
        <end position="300"/>
    </location>
</feature>
<evidence type="ECO:0000256" key="6">
    <source>
        <dbReference type="ARBA" id="ARBA00022989"/>
    </source>
</evidence>
<dbReference type="PANTHER" id="PTHR36838:SF1">
    <property type="entry name" value="SLR1864 PROTEIN"/>
    <property type="match status" value="1"/>
</dbReference>
<evidence type="ECO:0000256" key="7">
    <source>
        <dbReference type="ARBA" id="ARBA00023136"/>
    </source>
</evidence>
<evidence type="ECO:0000256" key="3">
    <source>
        <dbReference type="ARBA" id="ARBA00022448"/>
    </source>
</evidence>
<feature type="transmembrane region" description="Helical" evidence="8">
    <location>
        <begin position="188"/>
        <end position="207"/>
    </location>
</feature>
<dbReference type="InterPro" id="IPR004776">
    <property type="entry name" value="Mem_transp_PIN-like"/>
</dbReference>
<feature type="transmembrane region" description="Helical" evidence="8">
    <location>
        <begin position="155"/>
        <end position="176"/>
    </location>
</feature>
<evidence type="ECO:0000313" key="9">
    <source>
        <dbReference type="EMBL" id="CCI54028.1"/>
    </source>
</evidence>
<comment type="caution">
    <text evidence="9">The sequence shown here is derived from an EMBL/GenBank/DDBJ whole genome shotgun (WGS) entry which is preliminary data.</text>
</comment>
<organism evidence="9 10">
    <name type="scientific">Nostocoides jenkinsii Ben 74</name>
    <dbReference type="NCBI Taxonomy" id="1193518"/>
    <lineage>
        <taxon>Bacteria</taxon>
        <taxon>Bacillati</taxon>
        <taxon>Actinomycetota</taxon>
        <taxon>Actinomycetes</taxon>
        <taxon>Micrococcales</taxon>
        <taxon>Intrasporangiaceae</taxon>
        <taxon>Nostocoides</taxon>
    </lineage>
</organism>
<dbReference type="RefSeq" id="WP_201329078.1">
    <property type="nucleotide sequence ID" value="NZ_HF571038.1"/>
</dbReference>
<name>A0A077MFN2_9MICO</name>
<dbReference type="EMBL" id="CAJC01000167">
    <property type="protein sequence ID" value="CCI54028.1"/>
    <property type="molecule type" value="Genomic_DNA"/>
</dbReference>
<dbReference type="Gene3D" id="1.20.1530.20">
    <property type="match status" value="1"/>
</dbReference>
<keyword evidence="4" id="KW-1003">Cell membrane</keyword>
<feature type="transmembrane region" description="Helical" evidence="8">
    <location>
        <begin position="219"/>
        <end position="240"/>
    </location>
</feature>
<dbReference type="GO" id="GO:0005886">
    <property type="term" value="C:plasma membrane"/>
    <property type="evidence" value="ECO:0007669"/>
    <property type="project" value="UniProtKB-SubCell"/>
</dbReference>
<dbReference type="GO" id="GO:0055085">
    <property type="term" value="P:transmembrane transport"/>
    <property type="evidence" value="ECO:0007669"/>
    <property type="project" value="InterPro"/>
</dbReference>
<dbReference type="Pfam" id="PF03547">
    <property type="entry name" value="Mem_trans"/>
    <property type="match status" value="1"/>
</dbReference>
<dbReference type="AlphaFoldDB" id="A0A077MFN2"/>
<dbReference type="Proteomes" id="UP000035720">
    <property type="component" value="Unassembled WGS sequence"/>
</dbReference>
<dbReference type="InterPro" id="IPR038770">
    <property type="entry name" value="Na+/solute_symporter_sf"/>
</dbReference>
<reference evidence="9 10" key="1">
    <citation type="journal article" date="2013" name="ISME J.">
        <title>A metabolic model for members of the genus Tetrasphaera involved in enhanced biological phosphorus removal.</title>
        <authorList>
            <person name="Kristiansen R."/>
            <person name="Nguyen H.T.T."/>
            <person name="Saunders A.M."/>
            <person name="Nielsen J.L."/>
            <person name="Wimmer R."/>
            <person name="Le V.Q."/>
            <person name="McIlroy S.J."/>
            <person name="Petrovski S."/>
            <person name="Seviour R.J."/>
            <person name="Calteau A."/>
            <person name="Nielsen K.L."/>
            <person name="Nielsen P.H."/>
        </authorList>
    </citation>
    <scope>NUCLEOTIDE SEQUENCE [LARGE SCALE GENOMIC DNA]</scope>
    <source>
        <strain evidence="9 10">Ben 74</strain>
    </source>
</reference>
<keyword evidence="6 8" id="KW-1133">Transmembrane helix</keyword>
<feature type="transmembrane region" description="Helical" evidence="8">
    <location>
        <begin position="38"/>
        <end position="57"/>
    </location>
</feature>
<feature type="transmembrane region" description="Helical" evidence="8">
    <location>
        <begin position="95"/>
        <end position="117"/>
    </location>
</feature>
<sequence length="305" mass="30717">MALLAALLDVIVPVLVVAGVGALLGRSFPLDQATIGKVVLYALTPALCLHTLLTTQVSGREGAQLIGAYVGVVALALLAGFALSPGLPGRSRRAVAVAVALGNNGNMGLPISMFALGRMGLDQSVLIFLASVVLTFVVAPAVYGAEGGVRGTVRAVLRLPAIWAMGVALLVRNLGVPVPVGIGRGIELLSQATLPVLLLALGVQLGASRGLTITRAIATAVLGRIVVIPVLAVGLGWAIGLPALPLQALVLASAMPTAVNAFILAQEYEADVETVAGAVTLSTFVSFGTVAIVTALLPAVGTLAR</sequence>
<protein>
    <submittedName>
        <fullName evidence="9">Auxin Efflux Carrier</fullName>
    </submittedName>
</protein>
<evidence type="ECO:0000256" key="8">
    <source>
        <dbReference type="SAM" id="Phobius"/>
    </source>
</evidence>
<evidence type="ECO:0000256" key="5">
    <source>
        <dbReference type="ARBA" id="ARBA00022692"/>
    </source>
</evidence>
<evidence type="ECO:0000256" key="2">
    <source>
        <dbReference type="ARBA" id="ARBA00010145"/>
    </source>
</evidence>
<keyword evidence="5 8" id="KW-0812">Transmembrane</keyword>
<feature type="transmembrane region" description="Helical" evidence="8">
    <location>
        <begin position="246"/>
        <end position="265"/>
    </location>
</feature>
<comment type="similarity">
    <text evidence="2">Belongs to the auxin efflux carrier (TC 2.A.69) family.</text>
</comment>
<feature type="transmembrane region" description="Helical" evidence="8">
    <location>
        <begin position="6"/>
        <end position="26"/>
    </location>
</feature>
<keyword evidence="10" id="KW-1185">Reference proteome</keyword>
<keyword evidence="3" id="KW-0813">Transport</keyword>
<evidence type="ECO:0000256" key="4">
    <source>
        <dbReference type="ARBA" id="ARBA00022475"/>
    </source>
</evidence>
<feature type="transmembrane region" description="Helical" evidence="8">
    <location>
        <begin position="123"/>
        <end position="143"/>
    </location>
</feature>
<dbReference type="STRING" id="1193518.BN13_550016"/>
<keyword evidence="7 8" id="KW-0472">Membrane</keyword>
<gene>
    <name evidence="9" type="ORF">BN13_550016</name>
</gene>
<accession>A0A077MFN2</accession>
<comment type="subcellular location">
    <subcellularLocation>
        <location evidence="1">Cell membrane</location>
        <topology evidence="1">Multi-pass membrane protein</topology>
    </subcellularLocation>
</comment>
<dbReference type="PANTHER" id="PTHR36838">
    <property type="entry name" value="AUXIN EFFLUX CARRIER FAMILY PROTEIN"/>
    <property type="match status" value="1"/>
</dbReference>
<evidence type="ECO:0000256" key="1">
    <source>
        <dbReference type="ARBA" id="ARBA00004651"/>
    </source>
</evidence>
<proteinExistence type="inferred from homology"/>